<evidence type="ECO:0000313" key="2">
    <source>
        <dbReference type="RefSeq" id="XP_075083485.1"/>
    </source>
</evidence>
<accession>A0AC58SEU3</accession>
<protein>
    <submittedName>
        <fullName evidence="2">Uncharacterized protein LOC142167226</fullName>
    </submittedName>
</protein>
<dbReference type="Proteomes" id="UP000790787">
    <property type="component" value="Chromosome 12"/>
</dbReference>
<dbReference type="RefSeq" id="XP_075083485.1">
    <property type="nucleotide sequence ID" value="XM_075227384.1"/>
</dbReference>
<evidence type="ECO:0000313" key="1">
    <source>
        <dbReference type="Proteomes" id="UP000790787"/>
    </source>
</evidence>
<keyword evidence="1" id="KW-1185">Reference proteome</keyword>
<sequence length="293" mass="34180">MEYFGRILKTLETTNGFKYHPKCDKLRLIQLGFADDLLLVFRGDTTSITHLCDCFLKYSAASGLIANISKSSVYFGGADISKKALVAWDKLCYPKSAGGINLIHVQIWNKAAIAKLLWNLSKKKDTLWIQWVHIYSVKQGLVWDTYPKQASWVIQNIFKEKRYVEEVGYDCTRFQAMKNFSIKEFYQKLAALGKLATKDRLTKWGMNVDIKCHLCLTENEIVSHLFFECQFASNVWNKMLRWKGISRQAFRWKEELEWMINNCKGKSASSHIYRIAIAACIYHVWKERNLRIF</sequence>
<reference evidence="1" key="1">
    <citation type="journal article" date="2014" name="Nat. Commun.">
        <title>The tobacco genome sequence and its comparison with those of tomato and potato.</title>
        <authorList>
            <person name="Sierro N."/>
            <person name="Battey J.N."/>
            <person name="Ouadi S."/>
            <person name="Bakaher N."/>
            <person name="Bovet L."/>
            <person name="Willig A."/>
            <person name="Goepfert S."/>
            <person name="Peitsch M.C."/>
            <person name="Ivanov N.V."/>
        </authorList>
    </citation>
    <scope>NUCLEOTIDE SEQUENCE [LARGE SCALE GENOMIC DNA]</scope>
</reference>
<proteinExistence type="predicted"/>
<reference evidence="2" key="2">
    <citation type="submission" date="2025-08" db="UniProtKB">
        <authorList>
            <consortium name="RefSeq"/>
        </authorList>
    </citation>
    <scope>IDENTIFICATION</scope>
    <source>
        <tissue evidence="2">Leaf</tissue>
    </source>
</reference>
<name>A0AC58SEU3_TOBAC</name>
<gene>
    <name evidence="2" type="primary">LOC142167226</name>
</gene>
<organism evidence="1 2">
    <name type="scientific">Nicotiana tabacum</name>
    <name type="common">Common tobacco</name>
    <dbReference type="NCBI Taxonomy" id="4097"/>
    <lineage>
        <taxon>Eukaryota</taxon>
        <taxon>Viridiplantae</taxon>
        <taxon>Streptophyta</taxon>
        <taxon>Embryophyta</taxon>
        <taxon>Tracheophyta</taxon>
        <taxon>Spermatophyta</taxon>
        <taxon>Magnoliopsida</taxon>
        <taxon>eudicotyledons</taxon>
        <taxon>Gunneridae</taxon>
        <taxon>Pentapetalae</taxon>
        <taxon>asterids</taxon>
        <taxon>lamiids</taxon>
        <taxon>Solanales</taxon>
        <taxon>Solanaceae</taxon>
        <taxon>Nicotianoideae</taxon>
        <taxon>Nicotianeae</taxon>
        <taxon>Nicotiana</taxon>
    </lineage>
</organism>